<evidence type="ECO:0000256" key="6">
    <source>
        <dbReference type="ARBA" id="ARBA00023295"/>
    </source>
</evidence>
<feature type="chain" id="PRO_5038602212" description="Polygalacturonase" evidence="9">
    <location>
        <begin position="18"/>
        <end position="267"/>
    </location>
</feature>
<evidence type="ECO:0008006" key="12">
    <source>
        <dbReference type="Google" id="ProtNLM"/>
    </source>
</evidence>
<dbReference type="Gramene" id="Psat01G0234700-T2">
    <property type="protein sequence ID" value="KAI5443661.1"/>
    <property type="gene ID" value="KIW84_012347"/>
</dbReference>
<dbReference type="SUPFAM" id="SSF51126">
    <property type="entry name" value="Pectin lyase-like"/>
    <property type="match status" value="1"/>
</dbReference>
<comment type="subcellular location">
    <subcellularLocation>
        <location evidence="1">Secreted</location>
        <location evidence="1">Cell wall</location>
    </subcellularLocation>
</comment>
<gene>
    <name evidence="10" type="ORF">KIW84_012347</name>
</gene>
<dbReference type="GO" id="GO:0005975">
    <property type="term" value="P:carbohydrate metabolic process"/>
    <property type="evidence" value="ECO:0007669"/>
    <property type="project" value="InterPro"/>
</dbReference>
<comment type="similarity">
    <text evidence="2 8">Belongs to the glycosyl hydrolase 28 family.</text>
</comment>
<evidence type="ECO:0000256" key="1">
    <source>
        <dbReference type="ARBA" id="ARBA00004191"/>
    </source>
</evidence>
<proteinExistence type="inferred from homology"/>
<evidence type="ECO:0000256" key="9">
    <source>
        <dbReference type="SAM" id="SignalP"/>
    </source>
</evidence>
<evidence type="ECO:0000256" key="4">
    <source>
        <dbReference type="ARBA" id="ARBA00022525"/>
    </source>
</evidence>
<evidence type="ECO:0000256" key="3">
    <source>
        <dbReference type="ARBA" id="ARBA00022512"/>
    </source>
</evidence>
<dbReference type="Proteomes" id="UP001058974">
    <property type="component" value="Chromosome 1"/>
</dbReference>
<sequence length="267" mass="29546">MELQFVVFAMFVIVASSSCLCVRLTSHDLRHSFNVLDYGAVGNGKNDESRAFMDAWKDTCSAIYESSTLVIPKEKTFMLQPLWFMGPCNSPTIYVKLEGTIIAPNTIEGWKWPNENDRGSWIRFSYINGLVVYGGGLIDGKGAPWWDCYSNVMCESENPTALHFHACENLILTGLTHINSPRNHISLNACHGSQISKLHIIAPNESPNTDGIDIAESSNVVIENSKMETGDDCIAINHGSTSIDIVGIFCGPGHGIRLVQSYFLFQY</sequence>
<keyword evidence="9" id="KW-0732">Signal</keyword>
<protein>
    <recommendedName>
        <fullName evidence="12">Polygalacturonase</fullName>
    </recommendedName>
</protein>
<keyword evidence="6 8" id="KW-0326">Glycosidase</keyword>
<name>A0A9D5BHI1_PEA</name>
<dbReference type="Gene3D" id="2.160.20.10">
    <property type="entry name" value="Single-stranded right-handed beta-helix, Pectin lyase-like"/>
    <property type="match status" value="1"/>
</dbReference>
<dbReference type="InterPro" id="IPR000743">
    <property type="entry name" value="Glyco_hydro_28"/>
</dbReference>
<keyword evidence="3" id="KW-0134">Cell wall</keyword>
<evidence type="ECO:0000256" key="5">
    <source>
        <dbReference type="ARBA" id="ARBA00022801"/>
    </source>
</evidence>
<keyword evidence="7" id="KW-0961">Cell wall biogenesis/degradation</keyword>
<evidence type="ECO:0000313" key="10">
    <source>
        <dbReference type="EMBL" id="KAI5443661.1"/>
    </source>
</evidence>
<evidence type="ECO:0000256" key="8">
    <source>
        <dbReference type="RuleBase" id="RU361169"/>
    </source>
</evidence>
<keyword evidence="11" id="KW-1185">Reference proteome</keyword>
<dbReference type="EMBL" id="JAMSHJ010000001">
    <property type="protein sequence ID" value="KAI5443661.1"/>
    <property type="molecule type" value="Genomic_DNA"/>
</dbReference>
<comment type="caution">
    <text evidence="10">The sequence shown here is derived from an EMBL/GenBank/DDBJ whole genome shotgun (WGS) entry which is preliminary data.</text>
</comment>
<evidence type="ECO:0000256" key="2">
    <source>
        <dbReference type="ARBA" id="ARBA00008834"/>
    </source>
</evidence>
<evidence type="ECO:0000313" key="11">
    <source>
        <dbReference type="Proteomes" id="UP001058974"/>
    </source>
</evidence>
<dbReference type="AlphaFoldDB" id="A0A9D5BHI1"/>
<dbReference type="PANTHER" id="PTHR31375">
    <property type="match status" value="1"/>
</dbReference>
<feature type="signal peptide" evidence="9">
    <location>
        <begin position="1"/>
        <end position="17"/>
    </location>
</feature>
<dbReference type="InterPro" id="IPR011050">
    <property type="entry name" value="Pectin_lyase_fold/virulence"/>
</dbReference>
<keyword evidence="5 8" id="KW-0378">Hydrolase</keyword>
<dbReference type="Pfam" id="PF00295">
    <property type="entry name" value="Glyco_hydro_28"/>
    <property type="match status" value="1"/>
</dbReference>
<accession>A0A9D5BHI1</accession>
<reference evidence="10 11" key="1">
    <citation type="journal article" date="2022" name="Nat. Genet.">
        <title>Improved pea reference genome and pan-genome highlight genomic features and evolutionary characteristics.</title>
        <authorList>
            <person name="Yang T."/>
            <person name="Liu R."/>
            <person name="Luo Y."/>
            <person name="Hu S."/>
            <person name="Wang D."/>
            <person name="Wang C."/>
            <person name="Pandey M.K."/>
            <person name="Ge S."/>
            <person name="Xu Q."/>
            <person name="Li N."/>
            <person name="Li G."/>
            <person name="Huang Y."/>
            <person name="Saxena R.K."/>
            <person name="Ji Y."/>
            <person name="Li M."/>
            <person name="Yan X."/>
            <person name="He Y."/>
            <person name="Liu Y."/>
            <person name="Wang X."/>
            <person name="Xiang C."/>
            <person name="Varshney R.K."/>
            <person name="Ding H."/>
            <person name="Gao S."/>
            <person name="Zong X."/>
        </authorList>
    </citation>
    <scope>NUCLEOTIDE SEQUENCE [LARGE SCALE GENOMIC DNA]</scope>
    <source>
        <strain evidence="10 11">cv. Zhongwan 6</strain>
    </source>
</reference>
<organism evidence="10 11">
    <name type="scientific">Pisum sativum</name>
    <name type="common">Garden pea</name>
    <name type="synonym">Lathyrus oleraceus</name>
    <dbReference type="NCBI Taxonomy" id="3888"/>
    <lineage>
        <taxon>Eukaryota</taxon>
        <taxon>Viridiplantae</taxon>
        <taxon>Streptophyta</taxon>
        <taxon>Embryophyta</taxon>
        <taxon>Tracheophyta</taxon>
        <taxon>Spermatophyta</taxon>
        <taxon>Magnoliopsida</taxon>
        <taxon>eudicotyledons</taxon>
        <taxon>Gunneridae</taxon>
        <taxon>Pentapetalae</taxon>
        <taxon>rosids</taxon>
        <taxon>fabids</taxon>
        <taxon>Fabales</taxon>
        <taxon>Fabaceae</taxon>
        <taxon>Papilionoideae</taxon>
        <taxon>50 kb inversion clade</taxon>
        <taxon>NPAAA clade</taxon>
        <taxon>Hologalegina</taxon>
        <taxon>IRL clade</taxon>
        <taxon>Fabeae</taxon>
        <taxon>Lathyrus</taxon>
    </lineage>
</organism>
<dbReference type="InterPro" id="IPR012334">
    <property type="entry name" value="Pectin_lyas_fold"/>
</dbReference>
<keyword evidence="4" id="KW-0964">Secreted</keyword>
<dbReference type="GO" id="GO:0004650">
    <property type="term" value="F:polygalacturonase activity"/>
    <property type="evidence" value="ECO:0007669"/>
    <property type="project" value="InterPro"/>
</dbReference>
<dbReference type="GO" id="GO:0071555">
    <property type="term" value="P:cell wall organization"/>
    <property type="evidence" value="ECO:0007669"/>
    <property type="project" value="UniProtKB-KW"/>
</dbReference>
<evidence type="ECO:0000256" key="7">
    <source>
        <dbReference type="ARBA" id="ARBA00023316"/>
    </source>
</evidence>